<dbReference type="Proteomes" id="UP000239560">
    <property type="component" value="Unassembled WGS sequence"/>
</dbReference>
<feature type="compositionally biased region" description="Low complexity" evidence="1">
    <location>
        <begin position="185"/>
        <end position="203"/>
    </location>
</feature>
<feature type="compositionally biased region" description="Polar residues" evidence="1">
    <location>
        <begin position="1"/>
        <end position="13"/>
    </location>
</feature>
<evidence type="ECO:0000256" key="2">
    <source>
        <dbReference type="SAM" id="Phobius"/>
    </source>
</evidence>
<protein>
    <submittedName>
        <fullName evidence="3">Uncharacterized protein</fullName>
    </submittedName>
</protein>
<dbReference type="AlphaFoldDB" id="A0A2S9ZZM6"/>
<reference evidence="3 4" key="1">
    <citation type="journal article" date="2018" name="Elife">
        <title>Functional genomics of lipid metabolism in the oleaginous yeast Rhodosporidium toruloides.</title>
        <authorList>
            <person name="Coradetti S.T."/>
            <person name="Pinel D."/>
            <person name="Geiselman G."/>
            <person name="Ito M."/>
            <person name="Mondo S."/>
            <person name="Reilly M.C."/>
            <person name="Cheng Y.F."/>
            <person name="Bauer S."/>
            <person name="Grigoriev I."/>
            <person name="Gladden J.M."/>
            <person name="Simmons B.A."/>
            <person name="Brem R."/>
            <person name="Arkin A.P."/>
            <person name="Skerker J.M."/>
        </authorList>
    </citation>
    <scope>NUCLEOTIDE SEQUENCE [LARGE SCALE GENOMIC DNA]</scope>
    <source>
        <strain evidence="3 4">NBRC 0880</strain>
    </source>
</reference>
<organism evidence="3 4">
    <name type="scientific">Rhodotorula toruloides</name>
    <name type="common">Yeast</name>
    <name type="synonym">Rhodosporidium toruloides</name>
    <dbReference type="NCBI Taxonomy" id="5286"/>
    <lineage>
        <taxon>Eukaryota</taxon>
        <taxon>Fungi</taxon>
        <taxon>Dikarya</taxon>
        <taxon>Basidiomycota</taxon>
        <taxon>Pucciniomycotina</taxon>
        <taxon>Microbotryomycetes</taxon>
        <taxon>Sporidiobolales</taxon>
        <taxon>Sporidiobolaceae</taxon>
        <taxon>Rhodotorula</taxon>
    </lineage>
</organism>
<feature type="region of interest" description="Disordered" evidence="1">
    <location>
        <begin position="185"/>
        <end position="251"/>
    </location>
</feature>
<keyword evidence="2" id="KW-0472">Membrane</keyword>
<feature type="region of interest" description="Disordered" evidence="1">
    <location>
        <begin position="1"/>
        <end position="152"/>
    </location>
</feature>
<evidence type="ECO:0000313" key="3">
    <source>
        <dbReference type="EMBL" id="PRQ71183.1"/>
    </source>
</evidence>
<dbReference type="OrthoDB" id="2529019at2759"/>
<comment type="caution">
    <text evidence="3">The sequence shown here is derived from an EMBL/GenBank/DDBJ whole genome shotgun (WGS) entry which is preliminary data.</text>
</comment>
<feature type="transmembrane region" description="Helical" evidence="2">
    <location>
        <begin position="161"/>
        <end position="185"/>
    </location>
</feature>
<sequence>MASSTTGESTGYPPTQAAYESRSVGGTSPTAGRAPSAAPAPTSLELTKEDKQEGYDISLLNLPERNTAAAPPVDPPADRTSSSALAADLPYASRQRDSSFDRSDGARESFGSGKEGLTGGTAKKQVRHHSSSKDHHRSTTKRGGSRSRRKGKKLKWWQKPITLVAILLLFIVVGVAVGLGVGLGVKKNGGSSSSTTASPAGPTIEPSTSGAGRTVQVSASEAPSPSIRPAGSVPSETIAPGRLARRTRARD</sequence>
<accession>A0A2S9ZZM6</accession>
<feature type="compositionally biased region" description="Polar residues" evidence="1">
    <location>
        <begin position="205"/>
        <end position="223"/>
    </location>
</feature>
<proteinExistence type="predicted"/>
<evidence type="ECO:0000313" key="4">
    <source>
        <dbReference type="Proteomes" id="UP000239560"/>
    </source>
</evidence>
<evidence type="ECO:0000256" key="1">
    <source>
        <dbReference type="SAM" id="MobiDB-lite"/>
    </source>
</evidence>
<keyword evidence="2" id="KW-0812">Transmembrane</keyword>
<dbReference type="EMBL" id="LCTV02000013">
    <property type="protein sequence ID" value="PRQ71183.1"/>
    <property type="molecule type" value="Genomic_DNA"/>
</dbReference>
<gene>
    <name evidence="3" type="ORF">AAT19DRAFT_10723</name>
</gene>
<feature type="compositionally biased region" description="Basic residues" evidence="1">
    <location>
        <begin position="124"/>
        <end position="152"/>
    </location>
</feature>
<feature type="compositionally biased region" description="Basic and acidic residues" evidence="1">
    <location>
        <begin position="94"/>
        <end position="107"/>
    </location>
</feature>
<keyword evidence="2" id="KW-1133">Transmembrane helix</keyword>
<name>A0A2S9ZZM6_RHOTO</name>